<dbReference type="EMBL" id="CAKLBY020000014">
    <property type="protein sequence ID" value="CAK7897570.1"/>
    <property type="molecule type" value="Genomic_DNA"/>
</dbReference>
<dbReference type="Proteomes" id="UP001162060">
    <property type="component" value="Unassembled WGS sequence"/>
</dbReference>
<feature type="region of interest" description="Disordered" evidence="1">
    <location>
        <begin position="35"/>
        <end position="92"/>
    </location>
</feature>
<protein>
    <submittedName>
        <fullName evidence="2">Uncharacterized protein</fullName>
    </submittedName>
</protein>
<reference evidence="2" key="1">
    <citation type="submission" date="2024-01" db="EMBL/GenBank/DDBJ databases">
        <authorList>
            <person name="Webb A."/>
        </authorList>
    </citation>
    <scope>NUCLEOTIDE SEQUENCE</scope>
    <source>
        <strain evidence="2">Pm1</strain>
    </source>
</reference>
<evidence type="ECO:0000313" key="2">
    <source>
        <dbReference type="EMBL" id="CAK7897570.1"/>
    </source>
</evidence>
<evidence type="ECO:0000313" key="4">
    <source>
        <dbReference type="Proteomes" id="UP001162060"/>
    </source>
</evidence>
<evidence type="ECO:0000256" key="1">
    <source>
        <dbReference type="SAM" id="MobiDB-lite"/>
    </source>
</evidence>
<comment type="caution">
    <text evidence="2">The sequence shown here is derived from an EMBL/GenBank/DDBJ whole genome shotgun (WGS) entry which is preliminary data.</text>
</comment>
<organism evidence="2 4">
    <name type="scientific">Peronospora matthiolae</name>
    <dbReference type="NCBI Taxonomy" id="2874970"/>
    <lineage>
        <taxon>Eukaryota</taxon>
        <taxon>Sar</taxon>
        <taxon>Stramenopiles</taxon>
        <taxon>Oomycota</taxon>
        <taxon>Peronosporomycetes</taxon>
        <taxon>Peronosporales</taxon>
        <taxon>Peronosporaceae</taxon>
        <taxon>Peronospora</taxon>
    </lineage>
</organism>
<sequence length="114" mass="11154">MAGAENGCSRSLYSQICSACTSSDSCDATSSAFPDLELPTNSSSFSLSSTSGGSFASSLTDAGSTGGSTNSVITTTNDASSPSRDSDKTNRGAMTVTATSGIVAIVALVASSLS</sequence>
<gene>
    <name evidence="3" type="ORF">PM001_LOCUS11945</name>
    <name evidence="2" type="ORF">PM001_LOCUS1468</name>
</gene>
<accession>A0AAV1T5E7</accession>
<name>A0AAV1T5E7_9STRA</name>
<proteinExistence type="predicted"/>
<feature type="compositionally biased region" description="Low complexity" evidence="1">
    <location>
        <begin position="42"/>
        <end position="60"/>
    </location>
</feature>
<dbReference type="EMBL" id="CAKLBY020000101">
    <property type="protein sequence ID" value="CAK7926795.1"/>
    <property type="molecule type" value="Genomic_DNA"/>
</dbReference>
<evidence type="ECO:0000313" key="3">
    <source>
        <dbReference type="EMBL" id="CAK7926795.1"/>
    </source>
</evidence>
<dbReference type="AlphaFoldDB" id="A0AAV1T5E7"/>
<feature type="compositionally biased region" description="Polar residues" evidence="1">
    <location>
        <begin position="61"/>
        <end position="83"/>
    </location>
</feature>